<dbReference type="KEGG" id="tbk:HF295_06535"/>
<keyword evidence="1" id="KW-0694">RNA-binding</keyword>
<dbReference type="Gene3D" id="3.10.290.10">
    <property type="entry name" value="RNA-binding S4 domain"/>
    <property type="match status" value="1"/>
</dbReference>
<sequence>MNNIKIHTEYITLGQLLKLLSLVSSGGEVKHFLSHNKVMINDEFDNRRGKKLYPNDRVKILDKTYKIVQNEN</sequence>
<organism evidence="2 3">
    <name type="scientific">Hujiaoplasma nucleasis</name>
    <dbReference type="NCBI Taxonomy" id="2725268"/>
    <lineage>
        <taxon>Bacteria</taxon>
        <taxon>Bacillati</taxon>
        <taxon>Mycoplasmatota</taxon>
        <taxon>Mollicutes</taxon>
        <taxon>Candidatus Izemoplasmatales</taxon>
        <taxon>Hujiaoplasmataceae</taxon>
        <taxon>Hujiaoplasma</taxon>
    </lineage>
</organism>
<dbReference type="GO" id="GO:0003723">
    <property type="term" value="F:RNA binding"/>
    <property type="evidence" value="ECO:0007669"/>
    <property type="project" value="UniProtKB-KW"/>
</dbReference>
<dbReference type="InterPro" id="IPR036986">
    <property type="entry name" value="S4_RNA-bd_sf"/>
</dbReference>
<dbReference type="SUPFAM" id="SSF55174">
    <property type="entry name" value="Alpha-L RNA-binding motif"/>
    <property type="match status" value="1"/>
</dbReference>
<evidence type="ECO:0000313" key="2">
    <source>
        <dbReference type="EMBL" id="QLY40526.1"/>
    </source>
</evidence>
<proteinExistence type="predicted"/>
<dbReference type="RefSeq" id="WP_312031365.1">
    <property type="nucleotide sequence ID" value="NZ_CP051151.1"/>
</dbReference>
<dbReference type="PROSITE" id="PS50889">
    <property type="entry name" value="S4"/>
    <property type="match status" value="1"/>
</dbReference>
<dbReference type="Proteomes" id="UP000512167">
    <property type="component" value="Chromosome"/>
</dbReference>
<dbReference type="NCBIfam" id="TIGR02988">
    <property type="entry name" value="YaaA_near_RecF"/>
    <property type="match status" value="1"/>
</dbReference>
<reference evidence="2 3" key="1">
    <citation type="submission" date="2020-04" db="EMBL/GenBank/DDBJ databases">
        <authorList>
            <person name="Zheng R.K."/>
            <person name="Sun C.M."/>
        </authorList>
    </citation>
    <scope>NUCLEOTIDE SEQUENCE [LARGE SCALE GENOMIC DNA]</scope>
    <source>
        <strain evidence="3">zrk29</strain>
    </source>
</reference>
<name>A0A7L6N2N3_9MOLU</name>
<evidence type="ECO:0000313" key="3">
    <source>
        <dbReference type="Proteomes" id="UP000512167"/>
    </source>
</evidence>
<evidence type="ECO:0000256" key="1">
    <source>
        <dbReference type="PROSITE-ProRule" id="PRU00182"/>
    </source>
</evidence>
<accession>A0A7L6N2N3</accession>
<gene>
    <name evidence="2" type="primary">yaaA</name>
    <name evidence="2" type="ORF">HF295_06535</name>
</gene>
<keyword evidence="3" id="KW-1185">Reference proteome</keyword>
<protein>
    <submittedName>
        <fullName evidence="2">S4 domain-containing protein YaaA</fullName>
    </submittedName>
</protein>
<dbReference type="Pfam" id="PF13275">
    <property type="entry name" value="S4_2"/>
    <property type="match status" value="1"/>
</dbReference>
<dbReference type="AlphaFoldDB" id="A0A7L6N2N3"/>
<dbReference type="InterPro" id="IPR014330">
    <property type="entry name" value="RNA-bd_S4-rel_YaaA"/>
</dbReference>
<dbReference type="EMBL" id="CP051151">
    <property type="protein sequence ID" value="QLY40526.1"/>
    <property type="molecule type" value="Genomic_DNA"/>
</dbReference>